<proteinExistence type="predicted"/>
<dbReference type="GeneID" id="19487261"/>
<evidence type="ECO:0000313" key="1">
    <source>
        <dbReference type="EMBL" id="AHN66532.1"/>
    </source>
</evidence>
<reference evidence="1 2" key="1">
    <citation type="journal article" date="2014" name="Genome Announc.">
        <title>Complete Genome Sequence of Bacillus cereus Sensu Lato Bacteriophage Bcp1.</title>
        <authorList>
            <person name="Schuch R."/>
            <person name="Pelzek A.J."/>
            <person name="Fazzini M.M."/>
            <person name="Nelson D.C."/>
            <person name="Fischetti V.A."/>
        </authorList>
    </citation>
    <scope>NUCLEOTIDE SEQUENCE [LARGE SCALE GENOMIC DNA]</scope>
</reference>
<dbReference type="Proteomes" id="UP000019744">
    <property type="component" value="Segment"/>
</dbReference>
<dbReference type="RefSeq" id="YP_009031335.1">
    <property type="nucleotide sequence ID" value="NC_024137.1"/>
</dbReference>
<evidence type="ECO:0000313" key="2">
    <source>
        <dbReference type="Proteomes" id="UP000019744"/>
    </source>
</evidence>
<protein>
    <recommendedName>
        <fullName evidence="3">Tail fiber protein</fullName>
    </recommendedName>
</protein>
<keyword evidence="2" id="KW-1185">Reference proteome</keyword>
<name>X2JMP8_9CAUD</name>
<dbReference type="KEGG" id="vg:19487261"/>
<dbReference type="OrthoDB" id="13797at10239"/>
<accession>X2JMP8</accession>
<dbReference type="EMBL" id="KJ451625">
    <property type="protein sequence ID" value="AHN66532.1"/>
    <property type="molecule type" value="Genomic_DNA"/>
</dbReference>
<sequence length="191" mass="19784">MDNNMPMIRNGVYQNNPDVLGKIGELDLAVKELGAGNTGDYATKEDIKGMTKSVNGTKPDANGNIAITIPNVSGMVKSVNSTQPDQNGNVSIAIPSVAGFVKKVNSSLPDANGTVTLAIPDVSGMVKSVNGVKPDGSGNVTINLFPSGTTAQRPTTGTVVGQYFFDTTLNKPLYRNATNNGWVDGTGAPVT</sequence>
<gene>
    <name evidence="1" type="ORF">Bcp1_055</name>
</gene>
<organism evidence="1 2">
    <name type="scientific">Bacillus phage Bcp1</name>
    <dbReference type="NCBI Taxonomy" id="584892"/>
    <lineage>
        <taxon>Viruses</taxon>
        <taxon>Duplodnaviria</taxon>
        <taxon>Heunggongvirae</taxon>
        <taxon>Uroviricota</taxon>
        <taxon>Caudoviricetes</taxon>
        <taxon>Herelleviridae</taxon>
        <taxon>Bastillevirinae</taxon>
        <taxon>Caeruleovirus</taxon>
        <taxon>Caeruleovirus Bcp1</taxon>
    </lineage>
</organism>
<evidence type="ECO:0008006" key="3">
    <source>
        <dbReference type="Google" id="ProtNLM"/>
    </source>
</evidence>